<evidence type="ECO:0000313" key="2">
    <source>
        <dbReference type="Proteomes" id="UP001250932"/>
    </source>
</evidence>
<gene>
    <name evidence="1" type="ORF">PPG34_03320</name>
</gene>
<dbReference type="RefSeq" id="WP_313831717.1">
    <property type="nucleotide sequence ID" value="NZ_JAQOUE010000001.1"/>
</dbReference>
<organism evidence="1 2">
    <name type="scientific">Candidatus Nitronereus thalassa</name>
    <dbReference type="NCBI Taxonomy" id="3020898"/>
    <lineage>
        <taxon>Bacteria</taxon>
        <taxon>Pseudomonadati</taxon>
        <taxon>Nitrospirota</taxon>
        <taxon>Nitrospiria</taxon>
        <taxon>Nitrospirales</taxon>
        <taxon>Nitrospiraceae</taxon>
        <taxon>Candidatus Nitronereus</taxon>
    </lineage>
</organism>
<keyword evidence="2" id="KW-1185">Reference proteome</keyword>
<proteinExistence type="predicted"/>
<dbReference type="Proteomes" id="UP001250932">
    <property type="component" value="Unassembled WGS sequence"/>
</dbReference>
<dbReference type="EMBL" id="JAQOUE010000001">
    <property type="protein sequence ID" value="MDT7041363.1"/>
    <property type="molecule type" value="Genomic_DNA"/>
</dbReference>
<reference evidence="1 2" key="1">
    <citation type="journal article" date="2023" name="ISME J.">
        <title>Cultivation and genomic characterization of novel and ubiquitous marine nitrite-oxidizing bacteria from the Nitrospirales.</title>
        <authorList>
            <person name="Mueller A.J."/>
            <person name="Daebeler A."/>
            <person name="Herbold C.W."/>
            <person name="Kirkegaard R.H."/>
            <person name="Daims H."/>
        </authorList>
    </citation>
    <scope>NUCLEOTIDE SEQUENCE [LARGE SCALE GENOMIC DNA]</scope>
    <source>
        <strain evidence="1 2">EB</strain>
    </source>
</reference>
<accession>A0ABU3K4T0</accession>
<evidence type="ECO:0000313" key="1">
    <source>
        <dbReference type="EMBL" id="MDT7041363.1"/>
    </source>
</evidence>
<sequence length="80" mass="9135">MNQSRAHVMIEEMVKAILNGHPGFVHVGNVWMEWDGETLTWDIPLSEWNVGEVWSSLMERSAYHPDVERIAICAESLANL</sequence>
<name>A0ABU3K4T0_9BACT</name>
<comment type="caution">
    <text evidence="1">The sequence shown here is derived from an EMBL/GenBank/DDBJ whole genome shotgun (WGS) entry which is preliminary data.</text>
</comment>
<protein>
    <submittedName>
        <fullName evidence="1">Uncharacterized protein</fullName>
    </submittedName>
</protein>